<evidence type="ECO:0000313" key="3">
    <source>
        <dbReference type="EMBL" id="VDP23057.1"/>
    </source>
</evidence>
<reference evidence="3 4" key="2">
    <citation type="submission" date="2018-11" db="EMBL/GenBank/DDBJ databases">
        <authorList>
            <consortium name="Pathogen Informatics"/>
        </authorList>
    </citation>
    <scope>NUCLEOTIDE SEQUENCE [LARGE SCALE GENOMIC DNA]</scope>
</reference>
<evidence type="ECO:0000313" key="5">
    <source>
        <dbReference type="WBParaSite" id="OFLC_0001566501-mRNA-1"/>
    </source>
</evidence>
<keyword evidence="2" id="KW-0812">Transmembrane</keyword>
<gene>
    <name evidence="3" type="ORF">OFLC_LOCUS15652</name>
</gene>
<keyword evidence="2" id="KW-1133">Transmembrane helix</keyword>
<dbReference type="STRING" id="387005.A0A183I7E0"/>
<dbReference type="WBParaSite" id="OFLC_0001566501-mRNA-1">
    <property type="protein sequence ID" value="OFLC_0001566501-mRNA-1"/>
    <property type="gene ID" value="OFLC_0001566501"/>
</dbReference>
<evidence type="ECO:0000256" key="2">
    <source>
        <dbReference type="SAM" id="Phobius"/>
    </source>
</evidence>
<keyword evidence="2" id="KW-0472">Membrane</keyword>
<dbReference type="EMBL" id="UZAJ01042548">
    <property type="protein sequence ID" value="VDP23057.1"/>
    <property type="molecule type" value="Genomic_DNA"/>
</dbReference>
<feature type="compositionally biased region" description="Polar residues" evidence="1">
    <location>
        <begin position="150"/>
        <end position="165"/>
    </location>
</feature>
<reference evidence="5" key="1">
    <citation type="submission" date="2016-06" db="UniProtKB">
        <authorList>
            <consortium name="WormBaseParasite"/>
        </authorList>
    </citation>
    <scope>IDENTIFICATION</scope>
</reference>
<organism evidence="5">
    <name type="scientific">Onchocerca flexuosa</name>
    <dbReference type="NCBI Taxonomy" id="387005"/>
    <lineage>
        <taxon>Eukaryota</taxon>
        <taxon>Metazoa</taxon>
        <taxon>Ecdysozoa</taxon>
        <taxon>Nematoda</taxon>
        <taxon>Chromadorea</taxon>
        <taxon>Rhabditida</taxon>
        <taxon>Spirurina</taxon>
        <taxon>Spiruromorpha</taxon>
        <taxon>Filarioidea</taxon>
        <taxon>Onchocercidae</taxon>
        <taxon>Onchocerca</taxon>
    </lineage>
</organism>
<accession>A0A183I7E0</accession>
<sequence length="437" mass="49368">MRSWKSAVLRRICAMFGNRCYFYHRLFPMELISTIPAIMIILITVIIGTRVEAIRFADPFPSSSSSVISSGHSGPEAILARIRIRRNASNYFVKRLRSLASNSRKDMKSNDLQVNDIRNANDISRRRFIVSDLSTDQNIPINRKRFTKLPSSSDATVEDNNQNQMLRKKSKLPQQTQHIASIDSLPAQTPPKLIPSKFPRFTSRRDCNGSDCLRNNDAISLYIPENNTKNGQLPPLLLISNNHSNNSNRENHNLQQGTTLKLPELHTGIKILESNIHQPQKLGPLPPSDVSYHVSQTNSKNYDEYGSVKSAKRGPIPPPIPPFAGGAQLTDFIQPIDTVVQTRDVYENIIPNHISSGAYYSKNKPYLFASENRGLYDNFESKPLIPFDSKLEVYEPVTASPTFSAYSSYSDQNTDYFTSSPHYEPPHDLYSVSFNFN</sequence>
<feature type="transmembrane region" description="Helical" evidence="2">
    <location>
        <begin position="21"/>
        <end position="47"/>
    </location>
</feature>
<proteinExistence type="predicted"/>
<name>A0A183I7E0_9BILA</name>
<dbReference type="Proteomes" id="UP000267606">
    <property type="component" value="Unassembled WGS sequence"/>
</dbReference>
<protein>
    <submittedName>
        <fullName evidence="5">Homeobox protein 2-like</fullName>
    </submittedName>
</protein>
<keyword evidence="4" id="KW-1185">Reference proteome</keyword>
<evidence type="ECO:0000313" key="4">
    <source>
        <dbReference type="Proteomes" id="UP000267606"/>
    </source>
</evidence>
<dbReference type="AlphaFoldDB" id="A0A183I7E0"/>
<evidence type="ECO:0000256" key="1">
    <source>
        <dbReference type="SAM" id="MobiDB-lite"/>
    </source>
</evidence>
<feature type="region of interest" description="Disordered" evidence="1">
    <location>
        <begin position="150"/>
        <end position="174"/>
    </location>
</feature>